<evidence type="ECO:0000256" key="2">
    <source>
        <dbReference type="ARBA" id="ARBA00023015"/>
    </source>
</evidence>
<dbReference type="KEGG" id="gms:SOIL9_85390"/>
<keyword evidence="4" id="KW-0804">Transcription</keyword>
<keyword evidence="3" id="KW-0731">Sigma factor</keyword>
<dbReference type="GO" id="GO:0006352">
    <property type="term" value="P:DNA-templated transcription initiation"/>
    <property type="evidence" value="ECO:0007669"/>
    <property type="project" value="InterPro"/>
</dbReference>
<dbReference type="InterPro" id="IPR014284">
    <property type="entry name" value="RNA_pol_sigma-70_dom"/>
</dbReference>
<dbReference type="Pfam" id="PF04542">
    <property type="entry name" value="Sigma70_r2"/>
    <property type="match status" value="1"/>
</dbReference>
<dbReference type="InterPro" id="IPR016024">
    <property type="entry name" value="ARM-type_fold"/>
</dbReference>
<evidence type="ECO:0000256" key="3">
    <source>
        <dbReference type="ARBA" id="ARBA00023082"/>
    </source>
</evidence>
<evidence type="ECO:0000259" key="6">
    <source>
        <dbReference type="Pfam" id="PF08281"/>
    </source>
</evidence>
<sequence length="692" mass="75178">MSRSAVALARSIVPRIVPAPDAALLKTFIASRTDDTFAELVRRHGPMVLAVCNRVLADEHDAEDAFQAVFIVLARKAGTIRGTNLAAWLHGVAARTAKGLRVTRKRRRKYERATRERKPTEAPADHDLAGVIDEELANLSEAYREAIVLCELRGLSRKRAAVELGIPEGTLSSRLAGAKRKLAERLSARGLAPSIVAGALLAPNAVSAQLLQATAAAVRGAAGSAASATAATVVKAMLFDQLRPAVLAAAVCLTIVCGGLAVTHSSDSPPDGSAHVLAARQVADPVDLVKKLGSDDFAGREAAHKRLRAVGLKAEPALRAGLKSEDPEIRTRCAELLTAIRKDALDALVKDFDPAKDTEPDHPIWARFKTIAGADRAARALFAELIADPHRRQLLDDADRDPVGAGKLYAAEVKAYYVYVQKLWQKQLERLNNPKAPAPQERPWADELVVLYLGTYSQSARAVSDNLENQLFRKWDAALTGSAGPAVRRVFTAWFALRDHELVIEGGLNAIGRDRMTEALPLLRKLVADEKTDPDRRAQAILTIGMLGTRDDLSLLRRVAEAPAANKPHTKWSVILKGREELDFLWHGVKFGEKVTQEQWAEAWRKADVREGDRSLADCAWAAAVKLAGGKPAELGFLCPHILDGGKPDPDWFYSPRIHGFPDAKARATAHKKAREWLDGREKVAPPVPSAR</sequence>
<evidence type="ECO:0000256" key="4">
    <source>
        <dbReference type="ARBA" id="ARBA00023163"/>
    </source>
</evidence>
<dbReference type="Gene3D" id="1.10.10.10">
    <property type="entry name" value="Winged helix-like DNA-binding domain superfamily/Winged helix DNA-binding domain"/>
    <property type="match status" value="1"/>
</dbReference>
<dbReference type="InterPro" id="IPR007627">
    <property type="entry name" value="RNA_pol_sigma70_r2"/>
</dbReference>
<organism evidence="7 8">
    <name type="scientific">Gemmata massiliana</name>
    <dbReference type="NCBI Taxonomy" id="1210884"/>
    <lineage>
        <taxon>Bacteria</taxon>
        <taxon>Pseudomonadati</taxon>
        <taxon>Planctomycetota</taxon>
        <taxon>Planctomycetia</taxon>
        <taxon>Gemmatales</taxon>
        <taxon>Gemmataceae</taxon>
        <taxon>Gemmata</taxon>
    </lineage>
</organism>
<dbReference type="InterPro" id="IPR013324">
    <property type="entry name" value="RNA_pol_sigma_r3/r4-like"/>
</dbReference>
<reference evidence="7 8" key="1">
    <citation type="submission" date="2019-05" db="EMBL/GenBank/DDBJ databases">
        <authorList>
            <consortium name="Science for Life Laboratories"/>
        </authorList>
    </citation>
    <scope>NUCLEOTIDE SEQUENCE [LARGE SCALE GENOMIC DNA]</scope>
    <source>
        <strain evidence="7">Soil9</strain>
    </source>
</reference>
<evidence type="ECO:0000313" key="8">
    <source>
        <dbReference type="Proteomes" id="UP000464178"/>
    </source>
</evidence>
<dbReference type="SUPFAM" id="SSF48371">
    <property type="entry name" value="ARM repeat"/>
    <property type="match status" value="1"/>
</dbReference>
<feature type="domain" description="RNA polymerase sigma factor 70 region 4 type 2" evidence="6">
    <location>
        <begin position="132"/>
        <end position="182"/>
    </location>
</feature>
<evidence type="ECO:0000259" key="5">
    <source>
        <dbReference type="Pfam" id="PF04542"/>
    </source>
</evidence>
<dbReference type="SUPFAM" id="SSF88659">
    <property type="entry name" value="Sigma3 and sigma4 domains of RNA polymerase sigma factors"/>
    <property type="match status" value="1"/>
</dbReference>
<dbReference type="Gene3D" id="1.10.1740.10">
    <property type="match status" value="1"/>
</dbReference>
<dbReference type="Pfam" id="PF08281">
    <property type="entry name" value="Sigma70_r4_2"/>
    <property type="match status" value="1"/>
</dbReference>
<keyword evidence="2" id="KW-0805">Transcription regulation</keyword>
<evidence type="ECO:0008006" key="9">
    <source>
        <dbReference type="Google" id="ProtNLM"/>
    </source>
</evidence>
<gene>
    <name evidence="7" type="ORF">SOIL9_85390</name>
</gene>
<evidence type="ECO:0000313" key="7">
    <source>
        <dbReference type="EMBL" id="VTR99374.1"/>
    </source>
</evidence>
<dbReference type="SUPFAM" id="SSF88946">
    <property type="entry name" value="Sigma2 domain of RNA polymerase sigma factors"/>
    <property type="match status" value="1"/>
</dbReference>
<protein>
    <recommendedName>
        <fullName evidence="9">ECF RNA polymerase sigma factor SigE</fullName>
    </recommendedName>
</protein>
<proteinExistence type="inferred from homology"/>
<name>A0A6P2DCS3_9BACT</name>
<accession>A0A6P2DCS3</accession>
<dbReference type="NCBIfam" id="TIGR02937">
    <property type="entry name" value="sigma70-ECF"/>
    <property type="match status" value="1"/>
</dbReference>
<dbReference type="AlphaFoldDB" id="A0A6P2DCS3"/>
<dbReference type="CDD" id="cd06171">
    <property type="entry name" value="Sigma70_r4"/>
    <property type="match status" value="1"/>
</dbReference>
<dbReference type="Proteomes" id="UP000464178">
    <property type="component" value="Chromosome"/>
</dbReference>
<dbReference type="InterPro" id="IPR039425">
    <property type="entry name" value="RNA_pol_sigma-70-like"/>
</dbReference>
<comment type="similarity">
    <text evidence="1">Belongs to the sigma-70 factor family. ECF subfamily.</text>
</comment>
<keyword evidence="8" id="KW-1185">Reference proteome</keyword>
<dbReference type="PANTHER" id="PTHR43133">
    <property type="entry name" value="RNA POLYMERASE ECF-TYPE SIGMA FACTO"/>
    <property type="match status" value="1"/>
</dbReference>
<evidence type="ECO:0000256" key="1">
    <source>
        <dbReference type="ARBA" id="ARBA00010641"/>
    </source>
</evidence>
<dbReference type="InterPro" id="IPR036388">
    <property type="entry name" value="WH-like_DNA-bd_sf"/>
</dbReference>
<dbReference type="PANTHER" id="PTHR43133:SF51">
    <property type="entry name" value="RNA POLYMERASE SIGMA FACTOR"/>
    <property type="match status" value="1"/>
</dbReference>
<dbReference type="InterPro" id="IPR013325">
    <property type="entry name" value="RNA_pol_sigma_r2"/>
</dbReference>
<feature type="domain" description="RNA polymerase sigma-70 region 2" evidence="5">
    <location>
        <begin position="40"/>
        <end position="99"/>
    </location>
</feature>
<dbReference type="EMBL" id="LR593886">
    <property type="protein sequence ID" value="VTR99374.1"/>
    <property type="molecule type" value="Genomic_DNA"/>
</dbReference>
<dbReference type="InterPro" id="IPR013249">
    <property type="entry name" value="RNA_pol_sigma70_r4_t2"/>
</dbReference>
<dbReference type="GO" id="GO:0016987">
    <property type="term" value="F:sigma factor activity"/>
    <property type="evidence" value="ECO:0007669"/>
    <property type="project" value="UniProtKB-KW"/>
</dbReference>
<dbReference type="GO" id="GO:0003677">
    <property type="term" value="F:DNA binding"/>
    <property type="evidence" value="ECO:0007669"/>
    <property type="project" value="InterPro"/>
</dbReference>
<dbReference type="RefSeq" id="WP_162671864.1">
    <property type="nucleotide sequence ID" value="NZ_LR593886.1"/>
</dbReference>